<dbReference type="EMBL" id="JACIFZ010000018">
    <property type="protein sequence ID" value="MBB4226019.1"/>
    <property type="molecule type" value="Genomic_DNA"/>
</dbReference>
<name>A0A840G3A0_9BURK</name>
<keyword evidence="1" id="KW-0378">Hydrolase</keyword>
<keyword evidence="1" id="KW-0547">Nucleotide-binding</keyword>
<dbReference type="Proteomes" id="UP000524450">
    <property type="component" value="Unassembled WGS sequence"/>
</dbReference>
<dbReference type="RefSeq" id="WP_184642704.1">
    <property type="nucleotide sequence ID" value="NZ_JACIFZ010000018.1"/>
</dbReference>
<protein>
    <submittedName>
        <fullName evidence="1">Putative DNA primase/helicase</fullName>
    </submittedName>
</protein>
<sequence length="507" mass="56096">MSAYALESLAAIRGAIDSAKPSAEGWPVPTPLPDALPPVMAFDPELLPESIREWVMDTAHRMQCPPDFPAVGAITALSSLIGARAVVQPKAKDDWQVVPNLWGLVVGSPGVMKSPALSESLRPLNRLEAQARERWEAERESWSLDAKVAELQQEAQSKEAKSIATRDPEKARELLRPIETPPPPLERRFIVNDATVEKLGEFMSINSWGFLAYRDEIHGLLKSMDRDGQEGARAFYLQGYDGNQPYTFDRIGRGTVRIDRVCLAMLGGIQPGRIQSYVRDAVNGGAGDDGLLQRFGLTVWPDITTGFKNVDQWPDSTAKQRAYDVFERLGALEVTGEQPVWRFDHEAQAVFNEWREQFEPEIRAGDLHPALVAHLSKYRKLVPALSLVFAMIDALDAGMIQQHHLLRALAWSDYLRSHAERLYSAAVVPETGAAKTLLTKIRAGLLGNAFTPRTVAQKSWAGLGSTDAARKAAELLADYDYLHREMVQTGGRPSEQYTVNPRVLGAS</sequence>
<reference evidence="1 2" key="1">
    <citation type="submission" date="2020-08" db="EMBL/GenBank/DDBJ databases">
        <title>Genomic Encyclopedia of Type Strains, Phase IV (KMG-V): Genome sequencing to study the core and pangenomes of soil and plant-associated prokaryotes.</title>
        <authorList>
            <person name="Whitman W."/>
        </authorList>
    </citation>
    <scope>NUCLEOTIDE SEQUENCE [LARGE SCALE GENOMIC DNA]</scope>
    <source>
        <strain evidence="1 2">34/80</strain>
    </source>
</reference>
<accession>A0A840G3A0</accession>
<gene>
    <name evidence="1" type="ORF">GGD71_006832</name>
</gene>
<organism evidence="1 2">
    <name type="scientific">Variovorax guangxiensis</name>
    <dbReference type="NCBI Taxonomy" id="1775474"/>
    <lineage>
        <taxon>Bacteria</taxon>
        <taxon>Pseudomonadati</taxon>
        <taxon>Pseudomonadota</taxon>
        <taxon>Betaproteobacteria</taxon>
        <taxon>Burkholderiales</taxon>
        <taxon>Comamonadaceae</taxon>
        <taxon>Variovorax</taxon>
    </lineage>
</organism>
<dbReference type="GO" id="GO:0004386">
    <property type="term" value="F:helicase activity"/>
    <property type="evidence" value="ECO:0007669"/>
    <property type="project" value="UniProtKB-KW"/>
</dbReference>
<evidence type="ECO:0000313" key="2">
    <source>
        <dbReference type="Proteomes" id="UP000524450"/>
    </source>
</evidence>
<keyword evidence="1" id="KW-0347">Helicase</keyword>
<proteinExistence type="predicted"/>
<keyword evidence="1" id="KW-0067">ATP-binding</keyword>
<evidence type="ECO:0000313" key="1">
    <source>
        <dbReference type="EMBL" id="MBB4226019.1"/>
    </source>
</evidence>
<comment type="caution">
    <text evidence="1">The sequence shown here is derived from an EMBL/GenBank/DDBJ whole genome shotgun (WGS) entry which is preliminary data.</text>
</comment>
<dbReference type="InterPro" id="IPR025048">
    <property type="entry name" value="DUF3987"/>
</dbReference>
<dbReference type="Pfam" id="PF13148">
    <property type="entry name" value="DUF3987"/>
    <property type="match status" value="1"/>
</dbReference>
<dbReference type="AlphaFoldDB" id="A0A840G3A0"/>